<accession>A0A3N4L8H6</accession>
<sequence>MWGLGFPRVWAKPFEHDCSGELAYSILFFSYMYVAYLSYPQVQPRYQDRIRRLLSYTVDAAPAVLLAPDGGPACYLGQAMAVPAP</sequence>
<keyword evidence="1" id="KW-0472">Membrane</keyword>
<evidence type="ECO:0000313" key="2">
    <source>
        <dbReference type="EMBL" id="RPB17769.1"/>
    </source>
</evidence>
<proteinExistence type="predicted"/>
<dbReference type="InParanoid" id="A0A3N4L8H6"/>
<reference evidence="2 3" key="1">
    <citation type="journal article" date="2018" name="Nat. Ecol. Evol.">
        <title>Pezizomycetes genomes reveal the molecular basis of ectomycorrhizal truffle lifestyle.</title>
        <authorList>
            <person name="Murat C."/>
            <person name="Payen T."/>
            <person name="Noel B."/>
            <person name="Kuo A."/>
            <person name="Morin E."/>
            <person name="Chen J."/>
            <person name="Kohler A."/>
            <person name="Krizsan K."/>
            <person name="Balestrini R."/>
            <person name="Da Silva C."/>
            <person name="Montanini B."/>
            <person name="Hainaut M."/>
            <person name="Levati E."/>
            <person name="Barry K.W."/>
            <person name="Belfiori B."/>
            <person name="Cichocki N."/>
            <person name="Clum A."/>
            <person name="Dockter R.B."/>
            <person name="Fauchery L."/>
            <person name="Guy J."/>
            <person name="Iotti M."/>
            <person name="Le Tacon F."/>
            <person name="Lindquist E.A."/>
            <person name="Lipzen A."/>
            <person name="Malagnac F."/>
            <person name="Mello A."/>
            <person name="Molinier V."/>
            <person name="Miyauchi S."/>
            <person name="Poulain J."/>
            <person name="Riccioni C."/>
            <person name="Rubini A."/>
            <person name="Sitrit Y."/>
            <person name="Splivallo R."/>
            <person name="Traeger S."/>
            <person name="Wang M."/>
            <person name="Zifcakova L."/>
            <person name="Wipf D."/>
            <person name="Zambonelli A."/>
            <person name="Paolocci F."/>
            <person name="Nowrousian M."/>
            <person name="Ottonello S."/>
            <person name="Baldrian P."/>
            <person name="Spatafora J.W."/>
            <person name="Henrissat B."/>
            <person name="Nagy L.G."/>
            <person name="Aury J.M."/>
            <person name="Wincker P."/>
            <person name="Grigoriev I.V."/>
            <person name="Bonfante P."/>
            <person name="Martin F.M."/>
        </authorList>
    </citation>
    <scope>NUCLEOTIDE SEQUENCE [LARGE SCALE GENOMIC DNA]</scope>
    <source>
        <strain evidence="2 3">CCBAS932</strain>
    </source>
</reference>
<dbReference type="AlphaFoldDB" id="A0A3N4L8H6"/>
<evidence type="ECO:0000256" key="1">
    <source>
        <dbReference type="SAM" id="Phobius"/>
    </source>
</evidence>
<protein>
    <submittedName>
        <fullName evidence="2">Uncharacterized protein</fullName>
    </submittedName>
</protein>
<keyword evidence="3" id="KW-1185">Reference proteome</keyword>
<keyword evidence="1" id="KW-0812">Transmembrane</keyword>
<organism evidence="2 3">
    <name type="scientific">Morchella conica CCBAS932</name>
    <dbReference type="NCBI Taxonomy" id="1392247"/>
    <lineage>
        <taxon>Eukaryota</taxon>
        <taxon>Fungi</taxon>
        <taxon>Dikarya</taxon>
        <taxon>Ascomycota</taxon>
        <taxon>Pezizomycotina</taxon>
        <taxon>Pezizomycetes</taxon>
        <taxon>Pezizales</taxon>
        <taxon>Morchellaceae</taxon>
        <taxon>Morchella</taxon>
    </lineage>
</organism>
<keyword evidence="1" id="KW-1133">Transmembrane helix</keyword>
<evidence type="ECO:0000313" key="3">
    <source>
        <dbReference type="Proteomes" id="UP000277580"/>
    </source>
</evidence>
<gene>
    <name evidence="2" type="ORF">P167DRAFT_531293</name>
</gene>
<dbReference type="Proteomes" id="UP000277580">
    <property type="component" value="Unassembled WGS sequence"/>
</dbReference>
<dbReference type="EMBL" id="ML119105">
    <property type="protein sequence ID" value="RPB17769.1"/>
    <property type="molecule type" value="Genomic_DNA"/>
</dbReference>
<feature type="transmembrane region" description="Helical" evidence="1">
    <location>
        <begin position="22"/>
        <end position="39"/>
    </location>
</feature>
<name>A0A3N4L8H6_9PEZI</name>